<dbReference type="Proteomes" id="UP000191897">
    <property type="component" value="Unassembled WGS sequence"/>
</dbReference>
<evidence type="ECO:0000313" key="1">
    <source>
        <dbReference type="EMBL" id="CUX48010.1"/>
    </source>
</evidence>
<evidence type="ECO:0000313" key="2">
    <source>
        <dbReference type="Proteomes" id="UP000191897"/>
    </source>
</evidence>
<sequence>MGWLDPCDRHRDEERAALFRAPHFEKI</sequence>
<gene>
    <name evidence="1" type="ORF">AGR4C_Lc120065</name>
</gene>
<name>A0A1S7R8B4_AGRTU</name>
<accession>A0A1S7R8B4</accession>
<protein>
    <submittedName>
        <fullName evidence="1">Uncharacterized protein</fullName>
    </submittedName>
</protein>
<organism evidence="1 2">
    <name type="scientific">Agrobacterium tumefaciens str. Kerr 14</name>
    <dbReference type="NCBI Taxonomy" id="1183424"/>
    <lineage>
        <taxon>Bacteria</taxon>
        <taxon>Pseudomonadati</taxon>
        <taxon>Pseudomonadota</taxon>
        <taxon>Alphaproteobacteria</taxon>
        <taxon>Hyphomicrobiales</taxon>
        <taxon>Rhizobiaceae</taxon>
        <taxon>Rhizobium/Agrobacterium group</taxon>
        <taxon>Agrobacterium</taxon>
        <taxon>Agrobacterium tumefaciens complex</taxon>
    </lineage>
</organism>
<proteinExistence type="predicted"/>
<dbReference type="EMBL" id="FBWC01000022">
    <property type="protein sequence ID" value="CUX48010.1"/>
    <property type="molecule type" value="Genomic_DNA"/>
</dbReference>
<reference evidence="1 2" key="1">
    <citation type="submission" date="2016-01" db="EMBL/GenBank/DDBJ databases">
        <authorList>
            <person name="Oliw E.H."/>
        </authorList>
    </citation>
    <scope>NUCLEOTIDE SEQUENCE [LARGE SCALE GENOMIC DNA]</scope>
    <source>
        <strain evidence="1 2">Kerr 14</strain>
    </source>
</reference>
<dbReference type="AlphaFoldDB" id="A0A1S7R8B4"/>